<dbReference type="GO" id="GO:0004888">
    <property type="term" value="F:transmembrane signaling receptor activity"/>
    <property type="evidence" value="ECO:0007669"/>
    <property type="project" value="InterPro"/>
</dbReference>
<feature type="domain" description="Methyl-accepting transducer" evidence="9">
    <location>
        <begin position="403"/>
        <end position="639"/>
    </location>
</feature>
<evidence type="ECO:0000256" key="8">
    <source>
        <dbReference type="SAM" id="Phobius"/>
    </source>
</evidence>
<dbReference type="FunFam" id="1.10.287.950:FF:000001">
    <property type="entry name" value="Methyl-accepting chemotaxis sensory transducer"/>
    <property type="match status" value="1"/>
</dbReference>
<evidence type="ECO:0000313" key="12">
    <source>
        <dbReference type="EMBL" id="RRW38869.1"/>
    </source>
</evidence>
<organism evidence="12 13">
    <name type="scientific">Ectopseudomonas oleovorans</name>
    <name type="common">Pseudomonas oleovorans</name>
    <dbReference type="NCBI Taxonomy" id="301"/>
    <lineage>
        <taxon>Bacteria</taxon>
        <taxon>Pseudomonadati</taxon>
        <taxon>Pseudomonadota</taxon>
        <taxon>Gammaproteobacteria</taxon>
        <taxon>Pseudomonadales</taxon>
        <taxon>Pseudomonadaceae</taxon>
        <taxon>Ectopseudomonas</taxon>
    </lineage>
</organism>
<evidence type="ECO:0000259" key="9">
    <source>
        <dbReference type="PROSITE" id="PS50111"/>
    </source>
</evidence>
<comment type="subcellular location">
    <subcellularLocation>
        <location evidence="1">Membrane</location>
        <topology evidence="1">Multi-pass membrane protein</topology>
    </subcellularLocation>
</comment>
<dbReference type="PROSITE" id="PS50885">
    <property type="entry name" value="HAMP"/>
    <property type="match status" value="1"/>
</dbReference>
<dbReference type="InterPro" id="IPR003660">
    <property type="entry name" value="HAMP_dom"/>
</dbReference>
<accession>A0A061CNS0</accession>
<evidence type="ECO:0000256" key="2">
    <source>
        <dbReference type="ARBA" id="ARBA00022692"/>
    </source>
</evidence>
<evidence type="ECO:0000313" key="13">
    <source>
        <dbReference type="Proteomes" id="UP000272833"/>
    </source>
</evidence>
<keyword evidence="3 8" id="KW-1133">Transmembrane helix</keyword>
<dbReference type="Pfam" id="PF00015">
    <property type="entry name" value="MCPsignal"/>
    <property type="match status" value="1"/>
</dbReference>
<dbReference type="CDD" id="cd11386">
    <property type="entry name" value="MCP_signal"/>
    <property type="match status" value="1"/>
</dbReference>
<evidence type="ECO:0000256" key="5">
    <source>
        <dbReference type="ARBA" id="ARBA00023224"/>
    </source>
</evidence>
<sequence>MKKLNTGNLLAGARSSTLIAALFVVLIVSIVLLFANFAYINTQSNYDTEYISHSGELRVLSQRIANNATEAAAGKAEAFGLLRAARNDFQRRWSYLTDGDANTGLPPAPSSVQAQMAAVQQDWDSLRQNTDAIIASEQTVLSLHQVAATLAETIPQLQVEYEEVVDILLESGAPAAQVSVAQRQSLLAERILGSVNKVLAGDEDSVQAADMFGRDASLFGRVLAAMLEGNAAMEISQVTDEEALERLAEISELFEFVSGSVDEILETSPELFQVRESANSIFTVSQTLLDKASELAAGFEDLADGRAINTLFGYVLGGLALGSIILIGLVMVRETNRRLAETAEKNERNQAAILRLLDEIADLADGDLTVAATVTEDFTGAIADSINYSIDQLRDLVATINLTAVQVAGAAQETQATAMHLAEASEHQAQEIAGASAAINEMAVSIDQVSANASESSAVAERSVAIANKGNEVVHNTITGMDNIREQIQDTSKRIKRLGESSQEIGDIVSLINDIADQTNILALNAAIQASMAGDAGRGFAVVADEVQRLAERSSAATKQIEALVKTIQTDTNEAVISMEQTTSEVVRGARLAQDAGVALEEIEKVSKTLAALIQNISNAARQQASSAGHISNTMNVIQEITSQTSSGTTATAKSIGNLAKMASEMRKSVSGFTLPDA</sequence>
<feature type="domain" description="HAMP" evidence="10">
    <location>
        <begin position="347"/>
        <end position="398"/>
    </location>
</feature>
<name>A0A061CNS0_ECTOL</name>
<accession>A0A427HV88</accession>
<reference evidence="12 13" key="1">
    <citation type="submission" date="2018-10" db="EMBL/GenBank/DDBJ databases">
        <title>Transmission dynamics of multidrug resistant bacteria on intensive care unit surfaces.</title>
        <authorList>
            <person name="D'Souza A.W."/>
            <person name="Potter R.F."/>
            <person name="Wallace M."/>
            <person name="Shupe A."/>
            <person name="Patel S."/>
            <person name="Sun S."/>
            <person name="Gul D."/>
            <person name="Kwon J.H."/>
            <person name="Andleeb S."/>
            <person name="Burnham C.-A.D."/>
            <person name="Dantas G."/>
        </authorList>
    </citation>
    <scope>NUCLEOTIDE SEQUENCE [LARGE SCALE GENOMIC DNA]</scope>
    <source>
        <strain evidence="12 13">PO_271</strain>
    </source>
</reference>
<dbReference type="EMBL" id="RHRS01000003">
    <property type="protein sequence ID" value="RRW38869.1"/>
    <property type="molecule type" value="Genomic_DNA"/>
</dbReference>
<dbReference type="Proteomes" id="UP000272833">
    <property type="component" value="Unassembled WGS sequence"/>
</dbReference>
<dbReference type="Proteomes" id="UP001161697">
    <property type="component" value="Unassembled WGS sequence"/>
</dbReference>
<reference evidence="11" key="2">
    <citation type="submission" date="2022-09" db="EMBL/GenBank/DDBJ databases">
        <title>Intensive care unit water sources are persistently colonized with multi-drug resistant bacteria and are the site of extensive horizontal gene transfer of antibiotic resistance genes.</title>
        <authorList>
            <person name="Diorio-Toth L."/>
        </authorList>
    </citation>
    <scope>NUCLEOTIDE SEQUENCE</scope>
    <source>
        <strain evidence="11">GD03704</strain>
    </source>
</reference>
<dbReference type="PANTHER" id="PTHR32089:SF119">
    <property type="entry name" value="METHYL-ACCEPTING CHEMOTAXIS PROTEIN CTPL"/>
    <property type="match status" value="1"/>
</dbReference>
<evidence type="ECO:0000256" key="6">
    <source>
        <dbReference type="ARBA" id="ARBA00029447"/>
    </source>
</evidence>
<dbReference type="GO" id="GO:0006935">
    <property type="term" value="P:chemotaxis"/>
    <property type="evidence" value="ECO:0007669"/>
    <property type="project" value="InterPro"/>
</dbReference>
<dbReference type="InterPro" id="IPR004090">
    <property type="entry name" value="Chemotax_Me-accpt_rcpt"/>
</dbReference>
<dbReference type="SMART" id="SM00283">
    <property type="entry name" value="MA"/>
    <property type="match status" value="1"/>
</dbReference>
<dbReference type="PANTHER" id="PTHR32089">
    <property type="entry name" value="METHYL-ACCEPTING CHEMOTAXIS PROTEIN MCPB"/>
    <property type="match status" value="1"/>
</dbReference>
<feature type="transmembrane region" description="Helical" evidence="8">
    <location>
        <begin position="20"/>
        <end position="40"/>
    </location>
</feature>
<dbReference type="RefSeq" id="WP_003458793.1">
    <property type="nucleotide sequence ID" value="NZ_CAURUH010000005.1"/>
</dbReference>
<dbReference type="SUPFAM" id="SSF58104">
    <property type="entry name" value="Methyl-accepting chemotaxis protein (MCP) signaling domain"/>
    <property type="match status" value="1"/>
</dbReference>
<dbReference type="InterPro" id="IPR029095">
    <property type="entry name" value="NarX-like_N"/>
</dbReference>
<evidence type="ECO:0000256" key="7">
    <source>
        <dbReference type="PROSITE-ProRule" id="PRU00284"/>
    </source>
</evidence>
<dbReference type="PRINTS" id="PR00260">
    <property type="entry name" value="CHEMTRNSDUCR"/>
</dbReference>
<proteinExistence type="inferred from homology"/>
<evidence type="ECO:0000256" key="1">
    <source>
        <dbReference type="ARBA" id="ARBA00004141"/>
    </source>
</evidence>
<dbReference type="EMBL" id="JAOCJE010000001">
    <property type="protein sequence ID" value="MDH1339552.1"/>
    <property type="molecule type" value="Genomic_DNA"/>
</dbReference>
<evidence type="ECO:0000256" key="3">
    <source>
        <dbReference type="ARBA" id="ARBA00022989"/>
    </source>
</evidence>
<dbReference type="PROSITE" id="PS50111">
    <property type="entry name" value="CHEMOTAXIS_TRANSDUC_2"/>
    <property type="match status" value="1"/>
</dbReference>
<dbReference type="Pfam" id="PF13675">
    <property type="entry name" value="PilJ"/>
    <property type="match status" value="1"/>
</dbReference>
<gene>
    <name evidence="12" type="ORF">EGJ44_02160</name>
    <name evidence="11" type="ORF">N5J11_09955</name>
</gene>
<dbReference type="Gene3D" id="1.10.287.950">
    <property type="entry name" value="Methyl-accepting chemotaxis protein"/>
    <property type="match status" value="1"/>
</dbReference>
<dbReference type="GeneID" id="300415897"/>
<dbReference type="GO" id="GO:0007165">
    <property type="term" value="P:signal transduction"/>
    <property type="evidence" value="ECO:0007669"/>
    <property type="project" value="UniProtKB-KW"/>
</dbReference>
<comment type="similarity">
    <text evidence="6">Belongs to the methyl-accepting chemotaxis (MCP) protein family.</text>
</comment>
<comment type="caution">
    <text evidence="12">The sequence shown here is derived from an EMBL/GenBank/DDBJ whole genome shotgun (WGS) entry which is preliminary data.</text>
</comment>
<dbReference type="InterPro" id="IPR004089">
    <property type="entry name" value="MCPsignal_dom"/>
</dbReference>
<evidence type="ECO:0000256" key="4">
    <source>
        <dbReference type="ARBA" id="ARBA00023136"/>
    </source>
</evidence>
<evidence type="ECO:0000313" key="11">
    <source>
        <dbReference type="EMBL" id="MDH1339552.1"/>
    </source>
</evidence>
<keyword evidence="4 8" id="KW-0472">Membrane</keyword>
<dbReference type="AlphaFoldDB" id="A0A061CNS0"/>
<evidence type="ECO:0000259" key="10">
    <source>
        <dbReference type="PROSITE" id="PS50885"/>
    </source>
</evidence>
<protein>
    <submittedName>
        <fullName evidence="11 12">Chemotaxis protein</fullName>
    </submittedName>
</protein>
<keyword evidence="2 8" id="KW-0812">Transmembrane</keyword>
<dbReference type="GO" id="GO:0016020">
    <property type="term" value="C:membrane"/>
    <property type="evidence" value="ECO:0007669"/>
    <property type="project" value="UniProtKB-SubCell"/>
</dbReference>
<keyword evidence="5 7" id="KW-0807">Transducer</keyword>
<feature type="transmembrane region" description="Helical" evidence="8">
    <location>
        <begin position="311"/>
        <end position="332"/>
    </location>
</feature>